<dbReference type="EMBL" id="FR823450">
    <property type="protein sequence ID" value="CBZ42238.1"/>
    <property type="molecule type" value="Genomic_DNA"/>
</dbReference>
<sequence>MRELRGIVFNFYKKHFCKCESCNFGEFGKLFKDYFIYLNLFQLYKITDEGI</sequence>
<dbReference type="RefSeq" id="YP_009623297.1">
    <property type="nucleotide sequence ID" value="NC_042112.1"/>
</dbReference>
<evidence type="ECO:0000313" key="2">
    <source>
        <dbReference type="Proteomes" id="UP000008182"/>
    </source>
</evidence>
<dbReference type="GeneID" id="40100088"/>
<accession>G0LWP6</accession>
<reference evidence="2" key="1">
    <citation type="journal article" date="2011" name="J. Virol.">
        <title>Campylobacter jejuni group III phage CP81 contains many T4-like genes without belonging to the T4-type phage group: implications for the evolution of T4 phages.</title>
        <authorList>
            <person name="Hammerl J.A."/>
            <person name="Jackel C."/>
            <person name="Reetz J."/>
            <person name="Beck S."/>
            <person name="Alter T."/>
            <person name="Lurz R."/>
            <person name="Barretto C."/>
            <person name="Brussow H."/>
            <person name="Hertwig S."/>
        </authorList>
    </citation>
    <scope>NUCLEOTIDE SEQUENCE [LARGE SCALE GENOMIC DNA]</scope>
</reference>
<organism evidence="1 2">
    <name type="scientific">Campylobacter phage CP81</name>
    <dbReference type="NCBI Taxonomy" id="2927008"/>
    <lineage>
        <taxon>Viruses</taxon>
        <taxon>Duplodnaviria</taxon>
        <taxon>Heunggongvirae</taxon>
        <taxon>Uroviricota</taxon>
        <taxon>Caudoviricetes</taxon>
        <taxon>Connertonviridae</taxon>
        <taxon>Fletchervirus</taxon>
        <taxon>Fletchervirus CP81</taxon>
    </lineage>
</organism>
<proteinExistence type="predicted"/>
<dbReference type="Proteomes" id="UP000008182">
    <property type="component" value="Segment"/>
</dbReference>
<protein>
    <submittedName>
        <fullName evidence="1">Uncharacterized protein</fullName>
    </submittedName>
</protein>
<evidence type="ECO:0000313" key="1">
    <source>
        <dbReference type="EMBL" id="CBZ42238.1"/>
    </source>
</evidence>
<name>G0LWP6_9CAUD</name>
<keyword evidence="2" id="KW-1185">Reference proteome</keyword>